<reference evidence="1 2" key="1">
    <citation type="journal article" date="2016" name="Mol. Biol. Evol.">
        <title>Comparative Genomics of Early-Diverging Mushroom-Forming Fungi Provides Insights into the Origins of Lignocellulose Decay Capabilities.</title>
        <authorList>
            <person name="Nagy L.G."/>
            <person name="Riley R."/>
            <person name="Tritt A."/>
            <person name="Adam C."/>
            <person name="Daum C."/>
            <person name="Floudas D."/>
            <person name="Sun H."/>
            <person name="Yadav J.S."/>
            <person name="Pangilinan J."/>
            <person name="Larsson K.H."/>
            <person name="Matsuura K."/>
            <person name="Barry K."/>
            <person name="Labutti K."/>
            <person name="Kuo R."/>
            <person name="Ohm R.A."/>
            <person name="Bhattacharya S.S."/>
            <person name="Shirouzu T."/>
            <person name="Yoshinaga Y."/>
            <person name="Martin F.M."/>
            <person name="Grigoriev I.V."/>
            <person name="Hibbett D.S."/>
        </authorList>
    </citation>
    <scope>NUCLEOTIDE SEQUENCE [LARGE SCALE GENOMIC DNA]</scope>
    <source>
        <strain evidence="1 2">L-15889</strain>
    </source>
</reference>
<protein>
    <submittedName>
        <fullName evidence="1">Uncharacterized protein</fullName>
    </submittedName>
</protein>
<keyword evidence="2" id="KW-1185">Reference proteome</keyword>
<proteinExistence type="predicted"/>
<accession>A0A165TCE3</accession>
<dbReference type="EMBL" id="KV429037">
    <property type="protein sequence ID" value="KZT73230.1"/>
    <property type="molecule type" value="Genomic_DNA"/>
</dbReference>
<dbReference type="Proteomes" id="UP000076727">
    <property type="component" value="Unassembled WGS sequence"/>
</dbReference>
<evidence type="ECO:0000313" key="1">
    <source>
        <dbReference type="EMBL" id="KZT73230.1"/>
    </source>
</evidence>
<name>A0A165TCE3_9APHY</name>
<gene>
    <name evidence="1" type="ORF">DAEQUDRAFT_703544</name>
</gene>
<evidence type="ECO:0000313" key="2">
    <source>
        <dbReference type="Proteomes" id="UP000076727"/>
    </source>
</evidence>
<sequence length="292" mass="32994">MSAADQSLKDNISLLSRSLTVKTVDYRDETLRKDVFDHISTTILPHVPAQDCPPLPVLAYAIRTITKPDFLPNEIPELLTLLGHVNIARKMAVQSATSALKWNKHFSPKIPPIEERRLGRVTQCADDEQQLYRHIVNTCYEVDIKRTFLHGSSEMFWLKMQTYFPGQFSDQFSDQSDDPNVLAAAAATTKTHTYHHDLLEEELYDRRVVGLCCAKFACDAARYMEDPAGYCAEVGQSARTSIDVLFPVPDMTELAHSVDEYLDRALKAVALLERLFGAKDWWTSAFHSLSDA</sequence>
<dbReference type="OrthoDB" id="3244206at2759"/>
<organism evidence="1 2">
    <name type="scientific">Daedalea quercina L-15889</name>
    <dbReference type="NCBI Taxonomy" id="1314783"/>
    <lineage>
        <taxon>Eukaryota</taxon>
        <taxon>Fungi</taxon>
        <taxon>Dikarya</taxon>
        <taxon>Basidiomycota</taxon>
        <taxon>Agaricomycotina</taxon>
        <taxon>Agaricomycetes</taxon>
        <taxon>Polyporales</taxon>
        <taxon>Fomitopsis</taxon>
    </lineage>
</organism>
<dbReference type="AlphaFoldDB" id="A0A165TCE3"/>